<feature type="signal peptide" evidence="1">
    <location>
        <begin position="1"/>
        <end position="30"/>
    </location>
</feature>
<evidence type="ECO:0000313" key="3">
    <source>
        <dbReference type="EMBL" id="MEB8341648.1"/>
    </source>
</evidence>
<feature type="chain" id="PRO_5045057791" evidence="1">
    <location>
        <begin position="31"/>
        <end position="301"/>
    </location>
</feature>
<reference evidence="3 4" key="1">
    <citation type="submission" date="2022-10" db="EMBL/GenBank/DDBJ databases">
        <authorList>
            <person name="Xie J."/>
            <person name="Shen N."/>
        </authorList>
    </citation>
    <scope>NUCLEOTIDE SEQUENCE [LARGE SCALE GENOMIC DNA]</scope>
    <source>
        <strain evidence="3 4">YIM65594</strain>
    </source>
</reference>
<dbReference type="Proteomes" id="UP001354931">
    <property type="component" value="Unassembled WGS sequence"/>
</dbReference>
<evidence type="ECO:0000259" key="2">
    <source>
        <dbReference type="PROSITE" id="PS50933"/>
    </source>
</evidence>
<dbReference type="Pfam" id="PF07452">
    <property type="entry name" value="CHRD"/>
    <property type="match status" value="1"/>
</dbReference>
<feature type="domain" description="CHRD" evidence="2">
    <location>
        <begin position="36"/>
        <end position="159"/>
    </location>
</feature>
<proteinExistence type="predicted"/>
<dbReference type="InterPro" id="IPR021851">
    <property type="entry name" value="DUF3455"/>
</dbReference>
<dbReference type="PROSITE" id="PS50933">
    <property type="entry name" value="CHRD"/>
    <property type="match status" value="1"/>
</dbReference>
<dbReference type="SMART" id="SM00754">
    <property type="entry name" value="CHRD"/>
    <property type="match status" value="1"/>
</dbReference>
<organism evidence="3 4">
    <name type="scientific">Streptomyces endophyticus</name>
    <dbReference type="NCBI Taxonomy" id="714166"/>
    <lineage>
        <taxon>Bacteria</taxon>
        <taxon>Bacillati</taxon>
        <taxon>Actinomycetota</taxon>
        <taxon>Actinomycetes</taxon>
        <taxon>Kitasatosporales</taxon>
        <taxon>Streptomycetaceae</taxon>
        <taxon>Streptomyces</taxon>
    </lineage>
</organism>
<keyword evidence="1" id="KW-0732">Signal</keyword>
<dbReference type="PANTHER" id="PTHR35567:SF1">
    <property type="entry name" value="CONSERVED FUNGAL PROTEIN (AFU_ORTHOLOGUE AFUA_1G14230)"/>
    <property type="match status" value="1"/>
</dbReference>
<comment type="caution">
    <text evidence="3">The sequence shown here is derived from an EMBL/GenBank/DDBJ whole genome shotgun (WGS) entry which is preliminary data.</text>
</comment>
<name>A0ABU6FC80_9ACTN</name>
<evidence type="ECO:0000313" key="4">
    <source>
        <dbReference type="Proteomes" id="UP001354931"/>
    </source>
</evidence>
<dbReference type="RefSeq" id="WP_326020948.1">
    <property type="nucleotide sequence ID" value="NZ_JAOZYC010000149.1"/>
</dbReference>
<sequence>MGTLGTRVIAVAAAVGAAAVTGLAAPQAFAAEPGATGTVLATSLNGANEVPAGDKDGAALEFVQVKGDQVAVAVKWRGVGKPTALHLHEAAKGANGDVRVDFTKVLAGAKGHRVTGTVTVKDSALLHRLTTDPGAFYANLHTAAFPKGAVRGQLHRVTEPTDFGRALDNFQASVVRGRQIYECKTDPATGKAAFAQRDVSAVLAGHIRHSFTAPGSGVPQWVAPDGSAVTGAVVSRTPNGAANIAELDLKATQSGKPRGLLADTTEILRLNTVGGVAPSGSCDLGAIVGVPYKADYVFVNG</sequence>
<dbReference type="InterPro" id="IPR010895">
    <property type="entry name" value="CHRD"/>
</dbReference>
<keyword evidence="4" id="KW-1185">Reference proteome</keyword>
<dbReference type="EMBL" id="JAOZYC010000149">
    <property type="protein sequence ID" value="MEB8341648.1"/>
    <property type="molecule type" value="Genomic_DNA"/>
</dbReference>
<gene>
    <name evidence="3" type="ORF">OKJ99_29560</name>
</gene>
<evidence type="ECO:0000256" key="1">
    <source>
        <dbReference type="SAM" id="SignalP"/>
    </source>
</evidence>
<dbReference type="PANTHER" id="PTHR35567">
    <property type="entry name" value="MALATE DEHYDROGENASE (AFU_ORTHOLOGUE AFUA_2G13800)"/>
    <property type="match status" value="1"/>
</dbReference>
<protein>
    <submittedName>
        <fullName evidence="3">CHRD domain-containing protein</fullName>
    </submittedName>
</protein>
<accession>A0ABU6FC80</accession>
<dbReference type="Pfam" id="PF11937">
    <property type="entry name" value="DUF3455"/>
    <property type="match status" value="1"/>
</dbReference>